<keyword evidence="11 14" id="KW-0472">Membrane</keyword>
<keyword evidence="12 14" id="KW-0066">ATP synthesis</keyword>
<evidence type="ECO:0000256" key="11">
    <source>
        <dbReference type="ARBA" id="ARBA00023136"/>
    </source>
</evidence>
<evidence type="ECO:0000256" key="3">
    <source>
        <dbReference type="ARBA" id="ARBA00022448"/>
    </source>
</evidence>
<dbReference type="Proteomes" id="UP000069241">
    <property type="component" value="Chromosome"/>
</dbReference>
<comment type="subcellular location">
    <subcellularLocation>
        <location evidence="1 14">Cell membrane</location>
        <topology evidence="1 14">Multi-pass membrane protein</topology>
    </subcellularLocation>
</comment>
<dbReference type="FunFam" id="1.20.20.10:FF:000002">
    <property type="entry name" value="ATP synthase subunit c"/>
    <property type="match status" value="1"/>
</dbReference>
<evidence type="ECO:0000256" key="4">
    <source>
        <dbReference type="ARBA" id="ARBA00022475"/>
    </source>
</evidence>
<evidence type="ECO:0000313" key="17">
    <source>
        <dbReference type="EMBL" id="AMD91301.1"/>
    </source>
</evidence>
<dbReference type="InterPro" id="IPR000454">
    <property type="entry name" value="ATP_synth_F0_csu"/>
</dbReference>
<dbReference type="Gene3D" id="1.20.20.10">
    <property type="entry name" value="F1F0 ATP synthase subunit C"/>
    <property type="match status" value="1"/>
</dbReference>
<dbReference type="InterPro" id="IPR035921">
    <property type="entry name" value="F/V-ATP_Csub_sf"/>
</dbReference>
<keyword evidence="9 14" id="KW-0406">Ion transport</keyword>
<dbReference type="InterPro" id="IPR038662">
    <property type="entry name" value="ATP_synth_F0_csu_sf"/>
</dbReference>
<evidence type="ECO:0000256" key="8">
    <source>
        <dbReference type="ARBA" id="ARBA00022989"/>
    </source>
</evidence>
<keyword evidence="6 14" id="KW-0812">Transmembrane</keyword>
<dbReference type="GO" id="GO:0008289">
    <property type="term" value="F:lipid binding"/>
    <property type="evidence" value="ECO:0007669"/>
    <property type="project" value="UniProtKB-KW"/>
</dbReference>
<keyword evidence="4 14" id="KW-1003">Cell membrane</keyword>
<reference evidence="18" key="1">
    <citation type="submission" date="2016-02" db="EMBL/GenBank/DDBJ databases">
        <authorList>
            <person name="Holder M.E."/>
            <person name="Ajami N.J."/>
            <person name="Petrosino J.F."/>
        </authorList>
    </citation>
    <scope>NUCLEOTIDE SEQUENCE [LARGE SCALE GENOMIC DNA]</scope>
    <source>
        <strain evidence="18">CCUG 45958</strain>
    </source>
</reference>
<dbReference type="EMBL" id="CP014229">
    <property type="protein sequence ID" value="AMD91301.1"/>
    <property type="molecule type" value="Genomic_DNA"/>
</dbReference>
<proteinExistence type="inferred from homology"/>
<dbReference type="InterPro" id="IPR020537">
    <property type="entry name" value="ATP_synth_F0_csu_DDCD_BS"/>
</dbReference>
<comment type="similarity">
    <text evidence="2 14">Belongs to the ATPase C chain family.</text>
</comment>
<protein>
    <recommendedName>
        <fullName evidence="14">ATP synthase subunit c</fullName>
    </recommendedName>
    <alternativeName>
        <fullName evidence="14">ATP synthase F(0) sector subunit c</fullName>
    </alternativeName>
    <alternativeName>
        <fullName evidence="14">F-type ATPase subunit c</fullName>
        <shortName evidence="14">F-ATPase subunit c</shortName>
    </alternativeName>
    <alternativeName>
        <fullName evidence="14">Lipid-binding protein</fullName>
    </alternativeName>
</protein>
<keyword evidence="18" id="KW-1185">Reference proteome</keyword>
<dbReference type="GO" id="GO:0046933">
    <property type="term" value="F:proton-transporting ATP synthase activity, rotational mechanism"/>
    <property type="evidence" value="ECO:0007669"/>
    <property type="project" value="UniProtKB-UniRule"/>
</dbReference>
<dbReference type="GO" id="GO:0045259">
    <property type="term" value="C:proton-transporting ATP synthase complex"/>
    <property type="evidence" value="ECO:0007669"/>
    <property type="project" value="UniProtKB-KW"/>
</dbReference>
<evidence type="ECO:0000256" key="2">
    <source>
        <dbReference type="ARBA" id="ARBA00006704"/>
    </source>
</evidence>
<dbReference type="PRINTS" id="PR00124">
    <property type="entry name" value="ATPASEC"/>
</dbReference>
<dbReference type="InterPro" id="IPR002379">
    <property type="entry name" value="ATPase_proteolipid_c-like_dom"/>
</dbReference>
<comment type="function">
    <text evidence="13 14">F(1)F(0) ATP synthase produces ATP from ADP in the presence of a proton or sodium gradient. F-type ATPases consist of two structural domains, F(1) containing the extramembraneous catalytic core and F(0) containing the membrane proton channel, linked together by a central stalk and a peripheral stalk. During catalysis, ATP synthesis in the catalytic domain of F(1) is coupled via a rotary mechanism of the central stalk subunits to proton translocation.</text>
</comment>
<evidence type="ECO:0000313" key="18">
    <source>
        <dbReference type="Proteomes" id="UP000069241"/>
    </source>
</evidence>
<evidence type="ECO:0000259" key="16">
    <source>
        <dbReference type="Pfam" id="PF00137"/>
    </source>
</evidence>
<evidence type="ECO:0000256" key="1">
    <source>
        <dbReference type="ARBA" id="ARBA00004651"/>
    </source>
</evidence>
<organism evidence="17 18">
    <name type="scientific">Desulfovibrio fairfieldensis</name>
    <dbReference type="NCBI Taxonomy" id="44742"/>
    <lineage>
        <taxon>Bacteria</taxon>
        <taxon>Pseudomonadati</taxon>
        <taxon>Thermodesulfobacteriota</taxon>
        <taxon>Desulfovibrionia</taxon>
        <taxon>Desulfovibrionales</taxon>
        <taxon>Desulfovibrionaceae</taxon>
        <taxon>Desulfovibrio</taxon>
    </lineage>
</organism>
<keyword evidence="5 14" id="KW-0138">CF(0)</keyword>
<dbReference type="GO" id="GO:0005886">
    <property type="term" value="C:plasma membrane"/>
    <property type="evidence" value="ECO:0007669"/>
    <property type="project" value="UniProtKB-SubCell"/>
</dbReference>
<dbReference type="KEGG" id="dfi:AXF13_14840"/>
<comment type="function">
    <text evidence="14">Key component of the F(0) channel; it plays a direct role in translocation across the membrane. A homomeric c-ring of between 10-14 subunits forms the central stalk rotor element with the F(1) delta and epsilon subunits.</text>
</comment>
<dbReference type="GO" id="GO:0033177">
    <property type="term" value="C:proton-transporting two-sector ATPase complex, proton-transporting domain"/>
    <property type="evidence" value="ECO:0007669"/>
    <property type="project" value="InterPro"/>
</dbReference>
<gene>
    <name evidence="14" type="primary">atpE</name>
    <name evidence="17" type="ORF">AXF13_14840</name>
</gene>
<feature type="transmembrane region" description="Helical" evidence="14">
    <location>
        <begin position="39"/>
        <end position="58"/>
    </location>
</feature>
<keyword evidence="15" id="KW-0732">Signal</keyword>
<feature type="signal peptide" evidence="15">
    <location>
        <begin position="1"/>
        <end position="23"/>
    </location>
</feature>
<evidence type="ECO:0000256" key="12">
    <source>
        <dbReference type="ARBA" id="ARBA00023310"/>
    </source>
</evidence>
<dbReference type="Pfam" id="PF00137">
    <property type="entry name" value="ATP-synt_C"/>
    <property type="match status" value="1"/>
</dbReference>
<evidence type="ECO:0000256" key="7">
    <source>
        <dbReference type="ARBA" id="ARBA00022781"/>
    </source>
</evidence>
<evidence type="ECO:0000256" key="5">
    <source>
        <dbReference type="ARBA" id="ARBA00022547"/>
    </source>
</evidence>
<dbReference type="CDD" id="cd18121">
    <property type="entry name" value="ATP-synt_Fo_c"/>
    <property type="match status" value="1"/>
</dbReference>
<keyword evidence="8 14" id="KW-1133">Transmembrane helix</keyword>
<evidence type="ECO:0000256" key="6">
    <source>
        <dbReference type="ARBA" id="ARBA00022692"/>
    </source>
</evidence>
<dbReference type="STRING" id="44742.AXF13_14840"/>
<dbReference type="RefSeq" id="WP_008682519.1">
    <property type="nucleotide sequence ID" value="NZ_CP014229.1"/>
</dbReference>
<feature type="chain" id="PRO_5007067523" description="ATP synthase subunit c" evidence="15">
    <location>
        <begin position="24"/>
        <end position="107"/>
    </location>
</feature>
<evidence type="ECO:0000256" key="14">
    <source>
        <dbReference type="HAMAP-Rule" id="MF_01396"/>
    </source>
</evidence>
<evidence type="ECO:0000256" key="13">
    <source>
        <dbReference type="ARBA" id="ARBA00025198"/>
    </source>
</evidence>
<evidence type="ECO:0000256" key="15">
    <source>
        <dbReference type="SAM" id="SignalP"/>
    </source>
</evidence>
<sequence>MRKFLMIALNTVALLGLASMAFAANQLDSAALGYTCLAAALGIGIAAFGCGIGMGLGLKGACEGVARNPDVSGKITGTMILAFAFIESLAIYALVISFILLYANPYA</sequence>
<evidence type="ECO:0000256" key="9">
    <source>
        <dbReference type="ARBA" id="ARBA00023065"/>
    </source>
</evidence>
<dbReference type="PROSITE" id="PS00605">
    <property type="entry name" value="ATPASE_C"/>
    <property type="match status" value="1"/>
</dbReference>
<evidence type="ECO:0000256" key="10">
    <source>
        <dbReference type="ARBA" id="ARBA00023121"/>
    </source>
</evidence>
<keyword evidence="10 14" id="KW-0446">Lipid-binding</keyword>
<dbReference type="PANTHER" id="PTHR10031:SF0">
    <property type="entry name" value="ATPASE PROTEIN 9"/>
    <property type="match status" value="1"/>
</dbReference>
<keyword evidence="3 14" id="KW-0813">Transport</keyword>
<dbReference type="HAMAP" id="MF_01396">
    <property type="entry name" value="ATP_synth_c_bact"/>
    <property type="match status" value="1"/>
</dbReference>
<accession>A0A0X8JM69</accession>
<keyword evidence="7 14" id="KW-0375">Hydrogen ion transport</keyword>
<dbReference type="InterPro" id="IPR005953">
    <property type="entry name" value="ATP_synth_csu_bac/chlpt"/>
</dbReference>
<dbReference type="PANTHER" id="PTHR10031">
    <property type="entry name" value="ATP SYNTHASE LIPID-BINDING PROTEIN, MITOCHONDRIAL"/>
    <property type="match status" value="1"/>
</dbReference>
<feature type="site" description="Reversibly protonated during proton transport" evidence="14">
    <location>
        <position position="87"/>
    </location>
</feature>
<feature type="domain" description="V-ATPase proteolipid subunit C-like" evidence="16">
    <location>
        <begin position="37"/>
        <end position="100"/>
    </location>
</feature>
<dbReference type="AlphaFoldDB" id="A0A0X8JM69"/>
<feature type="transmembrane region" description="Helical" evidence="14">
    <location>
        <begin position="79"/>
        <end position="103"/>
    </location>
</feature>
<dbReference type="NCBIfam" id="TIGR01260">
    <property type="entry name" value="ATP_synt_c"/>
    <property type="match status" value="1"/>
</dbReference>
<dbReference type="SUPFAM" id="SSF81333">
    <property type="entry name" value="F1F0 ATP synthase subunit C"/>
    <property type="match status" value="1"/>
</dbReference>
<name>A0A0X8JM69_9BACT</name>